<evidence type="ECO:0000256" key="1">
    <source>
        <dbReference type="ARBA" id="ARBA00006479"/>
    </source>
</evidence>
<dbReference type="RefSeq" id="WP_275570079.1">
    <property type="nucleotide sequence ID" value="NZ_JARGYC010000209.1"/>
</dbReference>
<sequence length="173" mass="18371">MTLRGTNQELGRPLNRRIVLETIRQKGPITRAQIARQVGLTVQTVSTITTELQDLGFVSVGPAMTKGRGFPAPSLEVNADGGFTCGVYVTPRGLQAGLMNLSGEVLDIRSEAATQLSADAAFERIAAMVADLVADIPPERVIGVGMAMPGPFDIESMSCVGPTTMEQWRGVDV</sequence>
<feature type="domain" description="HTH crp-type" evidence="2">
    <location>
        <begin position="21"/>
        <end position="66"/>
    </location>
</feature>
<reference evidence="3" key="1">
    <citation type="submission" date="2023-03" db="EMBL/GenBank/DDBJ databases">
        <title>Multiphase analysis and comparison of six strains from genera Psychromarinibacter, Lutimaribacter, and Maritimibacter, including a novel species: Psychromarinibacter sediminicola sp. nov.</title>
        <authorList>
            <person name="Wang Y.-H."/>
            <person name="Ye M.-Q."/>
            <person name="Du Z.-J."/>
        </authorList>
    </citation>
    <scope>NUCLEOTIDE SEQUENCE</scope>
    <source>
        <strain evidence="3">C21-152</strain>
    </source>
</reference>
<evidence type="ECO:0000313" key="4">
    <source>
        <dbReference type="Proteomes" id="UP001220964"/>
    </source>
</evidence>
<dbReference type="Proteomes" id="UP001220964">
    <property type="component" value="Unassembled WGS sequence"/>
</dbReference>
<dbReference type="GO" id="GO:0003677">
    <property type="term" value="F:DNA binding"/>
    <property type="evidence" value="ECO:0007669"/>
    <property type="project" value="InterPro"/>
</dbReference>
<dbReference type="PANTHER" id="PTHR18964">
    <property type="entry name" value="ROK (REPRESSOR, ORF, KINASE) FAMILY"/>
    <property type="match status" value="1"/>
</dbReference>
<comment type="caution">
    <text evidence="3">The sequence shown here is derived from an EMBL/GenBank/DDBJ whole genome shotgun (WGS) entry which is preliminary data.</text>
</comment>
<dbReference type="Gene3D" id="3.30.420.40">
    <property type="match status" value="1"/>
</dbReference>
<dbReference type="SMART" id="SM00419">
    <property type="entry name" value="HTH_CRP"/>
    <property type="match status" value="1"/>
</dbReference>
<evidence type="ECO:0000259" key="2">
    <source>
        <dbReference type="SMART" id="SM00419"/>
    </source>
</evidence>
<dbReference type="InterPro" id="IPR000600">
    <property type="entry name" value="ROK"/>
</dbReference>
<proteinExistence type="inferred from homology"/>
<feature type="non-terminal residue" evidence="3">
    <location>
        <position position="173"/>
    </location>
</feature>
<dbReference type="InterPro" id="IPR012318">
    <property type="entry name" value="HTH_CRP"/>
</dbReference>
<dbReference type="AlphaFoldDB" id="A0AAE3NUT7"/>
<dbReference type="InterPro" id="IPR036390">
    <property type="entry name" value="WH_DNA-bd_sf"/>
</dbReference>
<dbReference type="SUPFAM" id="SSF53067">
    <property type="entry name" value="Actin-like ATPase domain"/>
    <property type="match status" value="1"/>
</dbReference>
<dbReference type="Pfam" id="PF13412">
    <property type="entry name" value="HTH_24"/>
    <property type="match status" value="1"/>
</dbReference>
<dbReference type="InterPro" id="IPR043129">
    <property type="entry name" value="ATPase_NBD"/>
</dbReference>
<name>A0AAE3NUT7_9RHOB</name>
<keyword evidence="4" id="KW-1185">Reference proteome</keyword>
<dbReference type="EMBL" id="JARGYC010000209">
    <property type="protein sequence ID" value="MDF0603973.1"/>
    <property type="molecule type" value="Genomic_DNA"/>
</dbReference>
<gene>
    <name evidence="3" type="ORF">P1J78_25015</name>
</gene>
<evidence type="ECO:0000313" key="3">
    <source>
        <dbReference type="EMBL" id="MDF0603973.1"/>
    </source>
</evidence>
<dbReference type="Gene3D" id="1.10.10.10">
    <property type="entry name" value="Winged helix-like DNA-binding domain superfamily/Winged helix DNA-binding domain"/>
    <property type="match status" value="1"/>
</dbReference>
<dbReference type="PANTHER" id="PTHR18964:SF149">
    <property type="entry name" value="BIFUNCTIONAL UDP-N-ACETYLGLUCOSAMINE 2-EPIMERASE_N-ACETYLMANNOSAMINE KINASE"/>
    <property type="match status" value="1"/>
</dbReference>
<dbReference type="SUPFAM" id="SSF46785">
    <property type="entry name" value="Winged helix' DNA-binding domain"/>
    <property type="match status" value="1"/>
</dbReference>
<protein>
    <submittedName>
        <fullName evidence="3">Winged helix-turn-helix transcriptional regulator</fullName>
    </submittedName>
</protein>
<comment type="similarity">
    <text evidence="1">Belongs to the ROK (NagC/XylR) family.</text>
</comment>
<accession>A0AAE3NUT7</accession>
<dbReference type="InterPro" id="IPR036388">
    <property type="entry name" value="WH-like_DNA-bd_sf"/>
</dbReference>
<organism evidence="3 4">
    <name type="scientific">Psychromarinibacter sediminicola</name>
    <dbReference type="NCBI Taxonomy" id="3033385"/>
    <lineage>
        <taxon>Bacteria</taxon>
        <taxon>Pseudomonadati</taxon>
        <taxon>Pseudomonadota</taxon>
        <taxon>Alphaproteobacteria</taxon>
        <taxon>Rhodobacterales</taxon>
        <taxon>Paracoccaceae</taxon>
        <taxon>Psychromarinibacter</taxon>
    </lineage>
</organism>
<dbReference type="CDD" id="cd23763">
    <property type="entry name" value="ASKHA_ATPase_ROK"/>
    <property type="match status" value="1"/>
</dbReference>
<dbReference type="GO" id="GO:0006355">
    <property type="term" value="P:regulation of DNA-templated transcription"/>
    <property type="evidence" value="ECO:0007669"/>
    <property type="project" value="InterPro"/>
</dbReference>